<comment type="similarity">
    <text evidence="2">Belongs to the FliJ family.</text>
</comment>
<protein>
    <recommendedName>
        <fullName evidence="3">Flagellar FliJ protein</fullName>
    </recommendedName>
</protein>
<dbReference type="InterPro" id="IPR012823">
    <property type="entry name" value="Flagell_FliJ"/>
</dbReference>
<dbReference type="GO" id="GO:0044781">
    <property type="term" value="P:bacterial-type flagellum organization"/>
    <property type="evidence" value="ECO:0007669"/>
    <property type="project" value="UniProtKB-KW"/>
</dbReference>
<keyword evidence="6" id="KW-0145">Chemotaxis</keyword>
<keyword evidence="8" id="KW-0653">Protein transport</keyword>
<dbReference type="InterPro" id="IPR053716">
    <property type="entry name" value="Flag_assembly_chemotaxis_eff"/>
</dbReference>
<reference evidence="12" key="1">
    <citation type="journal article" date="2014" name="Appl. Environ. Microbiol.">
        <title>Detection and genomic characterization of motility in Lactobacillus curvatus: confirmation of motility in a species outside the Lactobacillus salivarius clade.</title>
        <authorList>
            <person name="Cousin F.J."/>
            <person name="Lynch S.M."/>
            <person name="Harris H.M."/>
            <person name="McCann A."/>
            <person name="Lynch D.B."/>
            <person name="Neville B.A."/>
            <person name="Irisawa T."/>
            <person name="Okada S."/>
            <person name="Endo A."/>
            <person name="O'Toole P.W."/>
        </authorList>
    </citation>
    <scope>NUCLEOTIDE SEQUENCE</scope>
    <source>
        <strain evidence="12">DSM 20605</strain>
    </source>
</reference>
<gene>
    <name evidence="12" type="primary">fliJ</name>
</gene>
<evidence type="ECO:0000256" key="10">
    <source>
        <dbReference type="ARBA" id="ARBA00023225"/>
    </source>
</evidence>
<keyword evidence="10" id="KW-1006">Bacterial flagellum protein export</keyword>
<evidence type="ECO:0000256" key="1">
    <source>
        <dbReference type="ARBA" id="ARBA00004413"/>
    </source>
</evidence>
<evidence type="ECO:0000256" key="2">
    <source>
        <dbReference type="ARBA" id="ARBA00010004"/>
    </source>
</evidence>
<evidence type="ECO:0000313" key="12">
    <source>
        <dbReference type="EMBL" id="AJA34500.1"/>
    </source>
</evidence>
<evidence type="ECO:0000256" key="3">
    <source>
        <dbReference type="ARBA" id="ARBA00020392"/>
    </source>
</evidence>
<evidence type="ECO:0000256" key="8">
    <source>
        <dbReference type="ARBA" id="ARBA00022927"/>
    </source>
</evidence>
<dbReference type="Pfam" id="PF02050">
    <property type="entry name" value="FliJ"/>
    <property type="match status" value="1"/>
</dbReference>
<keyword evidence="9" id="KW-0472">Membrane</keyword>
<evidence type="ECO:0000256" key="5">
    <source>
        <dbReference type="ARBA" id="ARBA00022475"/>
    </source>
</evidence>
<name>A0A0A7RH07_9LACO</name>
<keyword evidence="5" id="KW-1003">Cell membrane</keyword>
<keyword evidence="7" id="KW-1005">Bacterial flagellum biogenesis</keyword>
<dbReference type="GO" id="GO:0006935">
    <property type="term" value="P:chemotaxis"/>
    <property type="evidence" value="ECO:0007669"/>
    <property type="project" value="UniProtKB-KW"/>
</dbReference>
<dbReference type="AlphaFoldDB" id="A0A0A7RH07"/>
<evidence type="ECO:0000256" key="6">
    <source>
        <dbReference type="ARBA" id="ARBA00022500"/>
    </source>
</evidence>
<proteinExistence type="inferred from homology"/>
<dbReference type="GO" id="GO:0009288">
    <property type="term" value="C:bacterial-type flagellum"/>
    <property type="evidence" value="ECO:0007669"/>
    <property type="project" value="InterPro"/>
</dbReference>
<dbReference type="GO" id="GO:0005886">
    <property type="term" value="C:plasma membrane"/>
    <property type="evidence" value="ECO:0007669"/>
    <property type="project" value="UniProtKB-SubCell"/>
</dbReference>
<dbReference type="GO" id="GO:0015031">
    <property type="term" value="P:protein transport"/>
    <property type="evidence" value="ECO:0007669"/>
    <property type="project" value="UniProtKB-KW"/>
</dbReference>
<keyword evidence="4" id="KW-0813">Transport</keyword>
<organism evidence="12">
    <name type="scientific">Liquorilactobacillus vini DSM 20605</name>
    <dbReference type="NCBI Taxonomy" id="1133569"/>
    <lineage>
        <taxon>Bacteria</taxon>
        <taxon>Bacillati</taxon>
        <taxon>Bacillota</taxon>
        <taxon>Bacilli</taxon>
        <taxon>Lactobacillales</taxon>
        <taxon>Lactobacillaceae</taxon>
        <taxon>Liquorilactobacillus</taxon>
    </lineage>
</organism>
<keyword evidence="12" id="KW-0969">Cilium</keyword>
<evidence type="ECO:0000256" key="4">
    <source>
        <dbReference type="ARBA" id="ARBA00022448"/>
    </source>
</evidence>
<dbReference type="OrthoDB" id="1707704at2"/>
<evidence type="ECO:0000256" key="9">
    <source>
        <dbReference type="ARBA" id="ARBA00023136"/>
    </source>
</evidence>
<dbReference type="NCBIfam" id="TIGR02473">
    <property type="entry name" value="flagell_FliJ"/>
    <property type="match status" value="1"/>
</dbReference>
<keyword evidence="12" id="KW-0966">Cell projection</keyword>
<dbReference type="RefSeq" id="WP_010580551.1">
    <property type="nucleotide sequence ID" value="NZ_AHYZ01000084.1"/>
</dbReference>
<evidence type="ECO:0000256" key="11">
    <source>
        <dbReference type="SAM" id="Coils"/>
    </source>
</evidence>
<dbReference type="Gene3D" id="1.10.287.1700">
    <property type="match status" value="1"/>
</dbReference>
<dbReference type="EMBL" id="KM886873">
    <property type="protein sequence ID" value="AJA34500.1"/>
    <property type="molecule type" value="Genomic_DNA"/>
</dbReference>
<evidence type="ECO:0000256" key="7">
    <source>
        <dbReference type="ARBA" id="ARBA00022795"/>
    </source>
</evidence>
<keyword evidence="12" id="KW-0282">Flagellum</keyword>
<feature type="coiled-coil region" evidence="11">
    <location>
        <begin position="26"/>
        <end position="53"/>
    </location>
</feature>
<dbReference type="GO" id="GO:0071973">
    <property type="term" value="P:bacterial-type flagellum-dependent cell motility"/>
    <property type="evidence" value="ECO:0007669"/>
    <property type="project" value="InterPro"/>
</dbReference>
<keyword evidence="11" id="KW-0175">Coiled coil</keyword>
<sequence>MRKFKFSLNKLLEFREQKEESVKEELLMAQKSLNVSEQQLHALEEEKKAAFNVSDFNVGKMQLQYHYILGLQQKIKETQAIVLKKQKVVNQVMSRMVEAQKDRKVLEKLQEKQHEQYLIDEKHQEQKIIDEIANRKKFSLF</sequence>
<accession>A0A0A7RH07</accession>
<comment type="subcellular location">
    <subcellularLocation>
        <location evidence="1">Cell membrane</location>
        <topology evidence="1">Peripheral membrane protein</topology>
        <orientation evidence="1">Cytoplasmic side</orientation>
    </subcellularLocation>
</comment>